<dbReference type="EMBL" id="JAAPAO010000420">
    <property type="protein sequence ID" value="KAF4660248.1"/>
    <property type="molecule type" value="Genomic_DNA"/>
</dbReference>
<name>A0A7J6LLV5_PERCH</name>
<sequence length="188" mass="20621">MPLYMETAGWWPVCGQRIPNAYKPPSRGAYATTYTSAYDVEDQPRGPYPPGYAGHLPAIRHKFGYSMPAPDVNITGMDKRTFGPSLEFASTPLPQRAFDRSVSVPQILCHKEGARASKPDLTRSFSMARSLRIDTQRSPRLASSYASAYGSPKRFLMQKPSTDVASPSGSGLGYTPNSVAMRGVEWLP</sequence>
<evidence type="ECO:0000313" key="2">
    <source>
        <dbReference type="Proteomes" id="UP000591131"/>
    </source>
</evidence>
<comment type="caution">
    <text evidence="1">The sequence shown here is derived from an EMBL/GenBank/DDBJ whole genome shotgun (WGS) entry which is preliminary data.</text>
</comment>
<keyword evidence="2" id="KW-1185">Reference proteome</keyword>
<reference evidence="1 2" key="1">
    <citation type="submission" date="2020-04" db="EMBL/GenBank/DDBJ databases">
        <title>Perkinsus chesapeaki whole genome sequence.</title>
        <authorList>
            <person name="Bogema D.R."/>
        </authorList>
    </citation>
    <scope>NUCLEOTIDE SEQUENCE [LARGE SCALE GENOMIC DNA]</scope>
    <source>
        <strain evidence="1">ATCC PRA-425</strain>
    </source>
</reference>
<proteinExistence type="predicted"/>
<protein>
    <submittedName>
        <fullName evidence="1">Uncharacterized protein</fullName>
    </submittedName>
</protein>
<accession>A0A7J6LLV5</accession>
<dbReference type="AlphaFoldDB" id="A0A7J6LLV5"/>
<gene>
    <name evidence="1" type="ORF">FOL47_007247</name>
</gene>
<evidence type="ECO:0000313" key="1">
    <source>
        <dbReference type="EMBL" id="KAF4660248.1"/>
    </source>
</evidence>
<organism evidence="1 2">
    <name type="scientific">Perkinsus chesapeaki</name>
    <name type="common">Clam parasite</name>
    <name type="synonym">Perkinsus andrewsi</name>
    <dbReference type="NCBI Taxonomy" id="330153"/>
    <lineage>
        <taxon>Eukaryota</taxon>
        <taxon>Sar</taxon>
        <taxon>Alveolata</taxon>
        <taxon>Perkinsozoa</taxon>
        <taxon>Perkinsea</taxon>
        <taxon>Perkinsida</taxon>
        <taxon>Perkinsidae</taxon>
        <taxon>Perkinsus</taxon>
    </lineage>
</organism>
<dbReference type="Proteomes" id="UP000591131">
    <property type="component" value="Unassembled WGS sequence"/>
</dbReference>